<dbReference type="PIRSF" id="PIRSF012524">
    <property type="entry name" value="YitL_S1"/>
    <property type="match status" value="1"/>
</dbReference>
<dbReference type="InterPro" id="IPR040764">
    <property type="entry name" value="CvfB_WH"/>
</dbReference>
<evidence type="ECO:0000256" key="1">
    <source>
        <dbReference type="PIRNR" id="PIRNR012524"/>
    </source>
</evidence>
<dbReference type="InterPro" id="IPR036388">
    <property type="entry name" value="WH-like_DNA-bd_sf"/>
</dbReference>
<evidence type="ECO:0000313" key="5">
    <source>
        <dbReference type="Proteomes" id="UP000240912"/>
    </source>
</evidence>
<comment type="similarity">
    <text evidence="1">Belongs to the CvfB family.</text>
</comment>
<feature type="domain" description="Conserved virulence factor B first S1" evidence="2">
    <location>
        <begin position="72"/>
        <end position="126"/>
    </location>
</feature>
<sequence length="280" mass="31798">MIDIGRYNTLKAERKAEQGWILEDIDSDENALLSFLEVPKGLREGDLTEVFIYADKEGRLIATTKRPFACVGDFAYLKVVSAEESGAFLDLGISKDVYVPKKEQKRPMKAGEWHVVYVYLDAVDERLLASSRLTNHVEKGKYNFEEGDEVELLITERTDLGYNAIIDNHYPGLLYHNEVFTDLHPGERHKGWIKKIRATHEVDLTLQPSGFGHILNTRASLLEALKNNGGVLRLGDKSTPEEIYQQLRISKNVFKKAIGGLYKERLVELGDHEVRLIEKG</sequence>
<accession>A0A2T3HGM0</accession>
<evidence type="ECO:0000259" key="3">
    <source>
        <dbReference type="Pfam" id="PF17783"/>
    </source>
</evidence>
<reference evidence="4 5" key="1">
    <citation type="submission" date="2018-03" db="EMBL/GenBank/DDBJ databases">
        <authorList>
            <person name="Keele B.F."/>
        </authorList>
    </citation>
    <scope>NUCLEOTIDE SEQUENCE [LARGE SCALE GENOMIC DNA]</scope>
    <source>
        <strain evidence="4 5">YL28-9</strain>
    </source>
</reference>
<dbReference type="Pfam" id="PF13509">
    <property type="entry name" value="S1_2"/>
    <property type="match status" value="2"/>
</dbReference>
<dbReference type="Gene3D" id="2.40.50.140">
    <property type="entry name" value="Nucleic acid-binding proteins"/>
    <property type="match status" value="1"/>
</dbReference>
<dbReference type="Proteomes" id="UP000240912">
    <property type="component" value="Unassembled WGS sequence"/>
</dbReference>
<feature type="domain" description="Conserved virulence factor B first S1" evidence="2">
    <location>
        <begin position="4"/>
        <end position="65"/>
    </location>
</feature>
<dbReference type="Pfam" id="PF17783">
    <property type="entry name" value="WHD_CvfB"/>
    <property type="match status" value="1"/>
</dbReference>
<name>A0A2T3HGM0_9SPHI</name>
<feature type="domain" description="Conserved virulence factor B-like winged helix" evidence="3">
    <location>
        <begin position="220"/>
        <end position="276"/>
    </location>
</feature>
<dbReference type="RefSeq" id="WP_107217735.1">
    <property type="nucleotide sequence ID" value="NZ_KZ686274.1"/>
</dbReference>
<organism evidence="4 5">
    <name type="scientific">Pedobacter yulinensis</name>
    <dbReference type="NCBI Taxonomy" id="2126353"/>
    <lineage>
        <taxon>Bacteria</taxon>
        <taxon>Pseudomonadati</taxon>
        <taxon>Bacteroidota</taxon>
        <taxon>Sphingobacteriia</taxon>
        <taxon>Sphingobacteriales</taxon>
        <taxon>Sphingobacteriaceae</taxon>
        <taxon>Pedobacter</taxon>
    </lineage>
</organism>
<dbReference type="AlphaFoldDB" id="A0A2T3HGM0"/>
<evidence type="ECO:0000313" key="4">
    <source>
        <dbReference type="EMBL" id="PST81588.1"/>
    </source>
</evidence>
<dbReference type="PANTHER" id="PTHR37296">
    <property type="entry name" value="CONSERVED VIRULENCE FACTOR B"/>
    <property type="match status" value="1"/>
</dbReference>
<dbReference type="OrthoDB" id="9801597at2"/>
<comment type="caution">
    <text evidence="4">The sequence shown here is derived from an EMBL/GenBank/DDBJ whole genome shotgun (WGS) entry which is preliminary data.</text>
</comment>
<gene>
    <name evidence="4" type="ORF">C7T94_19155</name>
</gene>
<dbReference type="InterPro" id="IPR014464">
    <property type="entry name" value="CvfB_fam"/>
</dbReference>
<dbReference type="PANTHER" id="PTHR37296:SF1">
    <property type="entry name" value="CONSERVED VIRULENCE FACTOR B"/>
    <property type="match status" value="1"/>
</dbReference>
<protein>
    <submittedName>
        <fullName evidence="4">RNA-binding protein</fullName>
    </submittedName>
</protein>
<evidence type="ECO:0000259" key="2">
    <source>
        <dbReference type="Pfam" id="PF13509"/>
    </source>
</evidence>
<dbReference type="EMBL" id="PYLS01000010">
    <property type="protein sequence ID" value="PST81588.1"/>
    <property type="molecule type" value="Genomic_DNA"/>
</dbReference>
<dbReference type="InterPro" id="IPR012340">
    <property type="entry name" value="NA-bd_OB-fold"/>
</dbReference>
<dbReference type="InterPro" id="IPR039566">
    <property type="entry name" value="CvfB_S1_st"/>
</dbReference>
<proteinExistence type="inferred from homology"/>
<dbReference type="Gene3D" id="1.10.10.10">
    <property type="entry name" value="Winged helix-like DNA-binding domain superfamily/Winged helix DNA-binding domain"/>
    <property type="match status" value="1"/>
</dbReference>
<keyword evidence="5" id="KW-1185">Reference proteome</keyword>